<sequence>MSYPYPTAAFTILLLLSLTLTGCGGGGGGTNIVPEPEPIVSPVFDTLPFIPTPPYEAHQLAVNAPTAWEQGYSGQGTTIAVIDSGINITHTDFTDRSGVRLIDEINATGFKFDNLNQTVYQVDDYQDTDGHGTYVSSIASGQEYGIAPSSAVLPIKVFFDQYSIDSRVIDTALPYAATRSDVINTSISGMINPISIGITNSYDIYKSALKANNVVLVTAAGNDNTPIGVEHFDSNLIQKNLSIDPQLANKVLNVISVDENGVRSIFSNFPGSCADVSPEADIPCDEAVMTQIQKNFIAAPGEKIKAASHLASTSTALVSGTSIATPIVSGSISLLLSAWDQLTPMDAVSILKDTANRDFAWYNPEEYGVGIVDVAAALQPVGLLTASTSGAGASVTLNQSTASIPAAFLSMQQLSALQNVAYFDDYRRDFAVDLTPNIRIDRPPINWNTHWQNTNINARYTQNLPLGEHQLSITYDPTAQRMVKQLTFSTSQYTLRYDAQNTITPSLTAFSNNQAPNPQPFISNTLNEKWGESLAMQLQLSPTWSLLSDLKWVDSYSPNNASNQINRSNQLDLTYQATPQLRIGFGVELRQEHNALANLKGEGTLSFGQENQTQLSVLSALYQRNNTQLYGILKSGHLIQSKSAAASYISLQNATIGQSLFGIRHQLNTHQKIGIQAYRTLGITSANMTLTLPTGMNADGIIQTTTQTLKYRNDLLPNTLEMYYSATPKTGINYTLNLITDTYDSGMGIYITQRF</sequence>
<dbReference type="GO" id="GO:0005615">
    <property type="term" value="C:extracellular space"/>
    <property type="evidence" value="ECO:0007669"/>
    <property type="project" value="TreeGrafter"/>
</dbReference>
<comment type="similarity">
    <text evidence="1">Belongs to the peptidase S8 family.</text>
</comment>
<gene>
    <name evidence="6" type="ORF">MNBD_GAMMA04-859</name>
</gene>
<dbReference type="PRINTS" id="PR00723">
    <property type="entry name" value="SUBTILISIN"/>
</dbReference>
<dbReference type="InterPro" id="IPR023828">
    <property type="entry name" value="Peptidase_S8_Ser-AS"/>
</dbReference>
<evidence type="ECO:0000256" key="4">
    <source>
        <dbReference type="ARBA" id="ARBA00022825"/>
    </source>
</evidence>
<dbReference type="PROSITE" id="PS51892">
    <property type="entry name" value="SUBTILASE"/>
    <property type="match status" value="1"/>
</dbReference>
<dbReference type="GO" id="GO:0006508">
    <property type="term" value="P:proteolysis"/>
    <property type="evidence" value="ECO:0007669"/>
    <property type="project" value="UniProtKB-KW"/>
</dbReference>
<feature type="domain" description="Peptidase S8/S53" evidence="5">
    <location>
        <begin position="74"/>
        <end position="370"/>
    </location>
</feature>
<dbReference type="InterPro" id="IPR015500">
    <property type="entry name" value="Peptidase_S8_subtilisin-rel"/>
</dbReference>
<dbReference type="Gene3D" id="3.40.50.200">
    <property type="entry name" value="Peptidase S8/S53 domain"/>
    <property type="match status" value="1"/>
</dbReference>
<dbReference type="AlphaFoldDB" id="A0A3B0X0V4"/>
<dbReference type="SUPFAM" id="SSF52743">
    <property type="entry name" value="Subtilisin-like"/>
    <property type="match status" value="1"/>
</dbReference>
<keyword evidence="3" id="KW-0378">Hydrolase</keyword>
<keyword evidence="2" id="KW-0645">Protease</keyword>
<dbReference type="PANTHER" id="PTHR43806:SF11">
    <property type="entry name" value="CEREVISIN-RELATED"/>
    <property type="match status" value="1"/>
</dbReference>
<keyword evidence="4" id="KW-0720">Serine protease</keyword>
<dbReference type="EMBL" id="UOFB01000353">
    <property type="protein sequence ID" value="VAW49464.1"/>
    <property type="molecule type" value="Genomic_DNA"/>
</dbReference>
<dbReference type="InterPro" id="IPR022398">
    <property type="entry name" value="Peptidase_S8_His-AS"/>
</dbReference>
<dbReference type="PROSITE" id="PS00137">
    <property type="entry name" value="SUBTILASE_HIS"/>
    <property type="match status" value="1"/>
</dbReference>
<evidence type="ECO:0000313" key="6">
    <source>
        <dbReference type="EMBL" id="VAW49464.1"/>
    </source>
</evidence>
<protein>
    <recommendedName>
        <fullName evidence="5">Peptidase S8/S53 domain-containing protein</fullName>
    </recommendedName>
</protein>
<dbReference type="PANTHER" id="PTHR43806">
    <property type="entry name" value="PEPTIDASE S8"/>
    <property type="match status" value="1"/>
</dbReference>
<dbReference type="InterPro" id="IPR036852">
    <property type="entry name" value="Peptidase_S8/S53_dom_sf"/>
</dbReference>
<evidence type="ECO:0000256" key="3">
    <source>
        <dbReference type="ARBA" id="ARBA00022801"/>
    </source>
</evidence>
<name>A0A3B0X0V4_9ZZZZ</name>
<dbReference type="GO" id="GO:0004252">
    <property type="term" value="F:serine-type endopeptidase activity"/>
    <property type="evidence" value="ECO:0007669"/>
    <property type="project" value="InterPro"/>
</dbReference>
<dbReference type="PROSITE" id="PS00138">
    <property type="entry name" value="SUBTILASE_SER"/>
    <property type="match status" value="1"/>
</dbReference>
<accession>A0A3B0X0V4</accession>
<reference evidence="6" key="1">
    <citation type="submission" date="2018-06" db="EMBL/GenBank/DDBJ databases">
        <authorList>
            <person name="Zhirakovskaya E."/>
        </authorList>
    </citation>
    <scope>NUCLEOTIDE SEQUENCE</scope>
</reference>
<proteinExistence type="inferred from homology"/>
<evidence type="ECO:0000259" key="5">
    <source>
        <dbReference type="Pfam" id="PF00082"/>
    </source>
</evidence>
<dbReference type="PROSITE" id="PS00136">
    <property type="entry name" value="SUBTILASE_ASP"/>
    <property type="match status" value="1"/>
</dbReference>
<evidence type="ECO:0000256" key="2">
    <source>
        <dbReference type="ARBA" id="ARBA00022670"/>
    </source>
</evidence>
<dbReference type="InterPro" id="IPR023827">
    <property type="entry name" value="Peptidase_S8_Asp-AS"/>
</dbReference>
<organism evidence="6">
    <name type="scientific">hydrothermal vent metagenome</name>
    <dbReference type="NCBI Taxonomy" id="652676"/>
    <lineage>
        <taxon>unclassified sequences</taxon>
        <taxon>metagenomes</taxon>
        <taxon>ecological metagenomes</taxon>
    </lineage>
</organism>
<evidence type="ECO:0000256" key="1">
    <source>
        <dbReference type="ARBA" id="ARBA00011073"/>
    </source>
</evidence>
<dbReference type="InterPro" id="IPR050131">
    <property type="entry name" value="Peptidase_S8_subtilisin-like"/>
</dbReference>
<dbReference type="InterPro" id="IPR000209">
    <property type="entry name" value="Peptidase_S8/S53_dom"/>
</dbReference>
<dbReference type="Pfam" id="PF00082">
    <property type="entry name" value="Peptidase_S8"/>
    <property type="match status" value="1"/>
</dbReference>